<name>A0A2B7WET7_9EURO</name>
<dbReference type="EMBL" id="PDNB01000409">
    <property type="protein sequence ID" value="PGG95102.1"/>
    <property type="molecule type" value="Genomic_DNA"/>
</dbReference>
<comment type="caution">
    <text evidence="2">The sequence shown here is derived from an EMBL/GenBank/DDBJ whole genome shotgun (WGS) entry which is preliminary data.</text>
</comment>
<dbReference type="Proteomes" id="UP000223968">
    <property type="component" value="Unassembled WGS sequence"/>
</dbReference>
<feature type="non-terminal residue" evidence="2">
    <location>
        <position position="93"/>
    </location>
</feature>
<feature type="compositionally biased region" description="Basic and acidic residues" evidence="1">
    <location>
        <begin position="12"/>
        <end position="23"/>
    </location>
</feature>
<keyword evidence="3" id="KW-1185">Reference proteome</keyword>
<organism evidence="2 3">
    <name type="scientific">Helicocarpus griseus UAMH5409</name>
    <dbReference type="NCBI Taxonomy" id="1447875"/>
    <lineage>
        <taxon>Eukaryota</taxon>
        <taxon>Fungi</taxon>
        <taxon>Dikarya</taxon>
        <taxon>Ascomycota</taxon>
        <taxon>Pezizomycotina</taxon>
        <taxon>Eurotiomycetes</taxon>
        <taxon>Eurotiomycetidae</taxon>
        <taxon>Onygenales</taxon>
        <taxon>Ajellomycetaceae</taxon>
        <taxon>Helicocarpus</taxon>
    </lineage>
</organism>
<evidence type="ECO:0000313" key="3">
    <source>
        <dbReference type="Proteomes" id="UP000223968"/>
    </source>
</evidence>
<accession>A0A2B7WET7</accession>
<dbReference type="OrthoDB" id="5230585at2759"/>
<sequence>MTVTHYYCGSASRHDEKEGTGPISRERAEELKTEAIPRINALYEAGTPFFTKQAIREIQQQINNAISNEEIKTISVKGLDNVLVDFDVEIGRI</sequence>
<protein>
    <submittedName>
        <fullName evidence="2">Uncharacterized protein</fullName>
    </submittedName>
</protein>
<reference evidence="2 3" key="1">
    <citation type="submission" date="2017-10" db="EMBL/GenBank/DDBJ databases">
        <title>Comparative genomics in systemic dimorphic fungi from Ajellomycetaceae.</title>
        <authorList>
            <person name="Munoz J.F."/>
            <person name="Mcewen J.G."/>
            <person name="Clay O.K."/>
            <person name="Cuomo C.A."/>
        </authorList>
    </citation>
    <scope>NUCLEOTIDE SEQUENCE [LARGE SCALE GENOMIC DNA]</scope>
    <source>
        <strain evidence="2 3">UAMH5409</strain>
    </source>
</reference>
<feature type="region of interest" description="Disordered" evidence="1">
    <location>
        <begin position="1"/>
        <end position="23"/>
    </location>
</feature>
<gene>
    <name evidence="2" type="ORF">AJ79_10259</name>
</gene>
<evidence type="ECO:0000256" key="1">
    <source>
        <dbReference type="SAM" id="MobiDB-lite"/>
    </source>
</evidence>
<dbReference type="AlphaFoldDB" id="A0A2B7WET7"/>
<proteinExistence type="predicted"/>
<evidence type="ECO:0000313" key="2">
    <source>
        <dbReference type="EMBL" id="PGG95102.1"/>
    </source>
</evidence>